<protein>
    <recommendedName>
        <fullName evidence="3">DNA helicase</fullName>
        <ecNumber evidence="3">3.6.4.12</ecNumber>
    </recommendedName>
</protein>
<dbReference type="AlphaFoldDB" id="A0A1V9ZY40"/>
<feature type="region of interest" description="Disordered" evidence="13">
    <location>
        <begin position="349"/>
        <end position="399"/>
    </location>
</feature>
<keyword evidence="16" id="KW-1185">Reference proteome</keyword>
<dbReference type="CDD" id="cd17755">
    <property type="entry name" value="MCM4"/>
    <property type="match status" value="1"/>
</dbReference>
<dbReference type="GO" id="GO:0003697">
    <property type="term" value="F:single-stranded DNA binding"/>
    <property type="evidence" value="ECO:0007669"/>
    <property type="project" value="TreeGrafter"/>
</dbReference>
<comment type="subcellular location">
    <subcellularLocation>
        <location evidence="1">Nucleus</location>
    </subcellularLocation>
</comment>
<feature type="compositionally biased region" description="Polar residues" evidence="13">
    <location>
        <begin position="107"/>
        <end position="129"/>
    </location>
</feature>
<evidence type="ECO:0000256" key="12">
    <source>
        <dbReference type="RuleBase" id="RU004070"/>
    </source>
</evidence>
<dbReference type="PRINTS" id="PR01660">
    <property type="entry name" value="MCMPROTEIN4"/>
</dbReference>
<feature type="region of interest" description="Disordered" evidence="13">
    <location>
        <begin position="196"/>
        <end position="303"/>
    </location>
</feature>
<dbReference type="Gene3D" id="3.40.50.300">
    <property type="entry name" value="P-loop containing nucleotide triphosphate hydrolases"/>
    <property type="match status" value="1"/>
</dbReference>
<dbReference type="Gene3D" id="3.30.1640.10">
    <property type="entry name" value="mini-chromosome maintenance (MCM) complex, chain A, domain 1"/>
    <property type="match status" value="1"/>
</dbReference>
<dbReference type="Pfam" id="PF00493">
    <property type="entry name" value="MCM"/>
    <property type="match status" value="1"/>
</dbReference>
<evidence type="ECO:0000313" key="16">
    <source>
        <dbReference type="Proteomes" id="UP000243217"/>
    </source>
</evidence>
<comment type="similarity">
    <text evidence="2 12">Belongs to the MCM family.</text>
</comment>
<dbReference type="GO" id="GO:0005634">
    <property type="term" value="C:nucleus"/>
    <property type="evidence" value="ECO:0007669"/>
    <property type="project" value="UniProtKB-SubCell"/>
</dbReference>
<proteinExistence type="inferred from homology"/>
<dbReference type="Proteomes" id="UP000243217">
    <property type="component" value="Unassembled WGS sequence"/>
</dbReference>
<feature type="compositionally biased region" description="Low complexity" evidence="13">
    <location>
        <begin position="277"/>
        <end position="288"/>
    </location>
</feature>
<dbReference type="SUPFAM" id="SSF50249">
    <property type="entry name" value="Nucleic acid-binding proteins"/>
    <property type="match status" value="1"/>
</dbReference>
<dbReference type="GO" id="GO:0016787">
    <property type="term" value="F:hydrolase activity"/>
    <property type="evidence" value="ECO:0007669"/>
    <property type="project" value="UniProtKB-KW"/>
</dbReference>
<dbReference type="SUPFAM" id="SSF52540">
    <property type="entry name" value="P-loop containing nucleoside triphosphate hydrolases"/>
    <property type="match status" value="1"/>
</dbReference>
<accession>A0A1V9ZY40</accession>
<keyword evidence="4" id="KW-0235">DNA replication</keyword>
<evidence type="ECO:0000256" key="3">
    <source>
        <dbReference type="ARBA" id="ARBA00012551"/>
    </source>
</evidence>
<dbReference type="GO" id="GO:0043565">
    <property type="term" value="F:sequence-specific DNA binding"/>
    <property type="evidence" value="ECO:0007669"/>
    <property type="project" value="InterPro"/>
</dbReference>
<dbReference type="InterPro" id="IPR041562">
    <property type="entry name" value="MCM_lid"/>
</dbReference>
<dbReference type="Pfam" id="PF17855">
    <property type="entry name" value="MCM_lid"/>
    <property type="match status" value="1"/>
</dbReference>
<dbReference type="GO" id="GO:0005524">
    <property type="term" value="F:ATP binding"/>
    <property type="evidence" value="ECO:0007669"/>
    <property type="project" value="UniProtKB-KW"/>
</dbReference>
<dbReference type="OrthoDB" id="10251574at2759"/>
<keyword evidence="7" id="KW-0347">Helicase</keyword>
<evidence type="ECO:0000256" key="11">
    <source>
        <dbReference type="RuleBase" id="RU004020"/>
    </source>
</evidence>
<feature type="compositionally biased region" description="Low complexity" evidence="13">
    <location>
        <begin position="233"/>
        <end position="247"/>
    </location>
</feature>
<sequence>MQVNTTKRNRGVPKFLRHLNHMLTDEDPSILSWSTDGSSIKLYNIRRLENEVLPKYFKHNKLASFQRQLNYFGFRKWTKTQCNVCTFSHPQFTREALSPTYDKDWQNQESLPHEPSNNQDIEWTASMGNPLNEGDEDEALMSQDDWSICIQLLSEPSVLDWISPNNLHQLFENDCAVKNEPWGYDELFMDMIQTDTMATTPPDTPPSSPVMNPVRSITATPPSSPLETQATMAVATPPSSPVAARPAIETPPSSPLSPAPDSHRPRFQTPATPPSPSSFSQPSVSVSATAEPRSQFHSADYSASIDATPMPRYLGRYTDGDISTVLSTRHLPRGDLGRSEFRLQEMPAAVSSGAGGEEPPPPLSLVSSPSSSPRNAFRQGLPQAPASPGSASVSVQNPQTPAVPLTEQRYSNAVVWGTNVSVAETMGIFRAFLHEFQPEGHAGLGHESYYIKVLRQIQLTQQGVFNLDCQHLLKYNADTVKLYTQLVHFPQVLIRILDMVIVDEFKALYPEDVDLIRIQLRPYNLKDTQPMRNLNPADIDQLVSLKGMVTRCSAIIPDLKMAFFRCTMCHTTVEVELDRGRIDEPGFCSHCQMKGSMEIMHNRCAFTDKQLVKMQETPDAIPEGETPYTVMLFAFDDLVDDVRPGDKIEVTGIYRAVPLRATIKQRVVKSVFKTYIDVVHFRRTDELMGANGGLDDGNAVTAVQQAKIEEFRRIASDPLVYENLAHSLAPSIWELDDVKKGVICQLFGGTRKEVTAAMGKKHTRSDLNVLLCGDPGTSKSQLLSYVHKLAPRGIYTSGKGSSAVGLTASVIRDMETGDLVLESGALVLSDEGICCIDEFDKMSDNARSVLHEVMEQQTVSIAKSGIICSLNARASILASANPIESRYNPNKSVIENINILPTLLSRFDLIYLILDRPNAETDRQLARHIVSMYYDQYSIHTQRGNVKASEVIPMSLLSEYIAYAKENIHPQLSNEAASDLVAAYLELRRMGSNRKNITATPRQLESLIRISEALAKMRLSSTVLSNDVKEALRLMNVATQKAAMDPRTGTIDMDMITTGYAKVDREALGVLIDEVKNILAEAKTSMNIGELKKLLDMARGSEVKHTEFQTALRALEEENMVQVSHGSVRYFDTR</sequence>
<evidence type="ECO:0000256" key="13">
    <source>
        <dbReference type="SAM" id="MobiDB-lite"/>
    </source>
</evidence>
<dbReference type="SMART" id="SM00415">
    <property type="entry name" value="HSF"/>
    <property type="match status" value="1"/>
</dbReference>
<reference evidence="15 16" key="1">
    <citation type="journal article" date="2014" name="Genome Biol. Evol.">
        <title>The secreted proteins of Achlya hypogyna and Thraustotheca clavata identify the ancestral oomycete secretome and reveal gene acquisitions by horizontal gene transfer.</title>
        <authorList>
            <person name="Misner I."/>
            <person name="Blouin N."/>
            <person name="Leonard G."/>
            <person name="Richards T.A."/>
            <person name="Lane C.E."/>
        </authorList>
    </citation>
    <scope>NUCLEOTIDE SEQUENCE [LARGE SCALE GENOMIC DNA]</scope>
    <source>
        <strain evidence="15 16">ATCC 34112</strain>
    </source>
</reference>
<name>A0A1V9ZY40_9STRA</name>
<dbReference type="SUPFAM" id="SSF46785">
    <property type="entry name" value="Winged helix' DNA-binding domain"/>
    <property type="match status" value="1"/>
</dbReference>
<feature type="domain" description="MCM C-terminal AAA(+) ATPase" evidence="14">
    <location>
        <begin position="720"/>
        <end position="929"/>
    </location>
</feature>
<dbReference type="EC" id="3.6.4.12" evidence="3"/>
<keyword evidence="9 12" id="KW-0238">DNA-binding</keyword>
<evidence type="ECO:0000256" key="10">
    <source>
        <dbReference type="ARBA" id="ARBA00023242"/>
    </source>
</evidence>
<dbReference type="InterPro" id="IPR027417">
    <property type="entry name" value="P-loop_NTPase"/>
</dbReference>
<feature type="compositionally biased region" description="Low complexity" evidence="13">
    <location>
        <begin position="364"/>
        <end position="373"/>
    </location>
</feature>
<organism evidence="15 16">
    <name type="scientific">Thraustotheca clavata</name>
    <dbReference type="NCBI Taxonomy" id="74557"/>
    <lineage>
        <taxon>Eukaryota</taxon>
        <taxon>Sar</taxon>
        <taxon>Stramenopiles</taxon>
        <taxon>Oomycota</taxon>
        <taxon>Saprolegniomycetes</taxon>
        <taxon>Saprolegniales</taxon>
        <taxon>Achlyaceae</taxon>
        <taxon>Thraustotheca</taxon>
    </lineage>
</organism>
<dbReference type="InterPro" id="IPR036390">
    <property type="entry name" value="WH_DNA-bd_sf"/>
</dbReference>
<dbReference type="InterPro" id="IPR031327">
    <property type="entry name" value="MCM"/>
</dbReference>
<feature type="region of interest" description="Disordered" evidence="13">
    <location>
        <begin position="105"/>
        <end position="137"/>
    </location>
</feature>
<dbReference type="Pfam" id="PF17207">
    <property type="entry name" value="MCM_OB"/>
    <property type="match status" value="1"/>
</dbReference>
<dbReference type="InterPro" id="IPR027925">
    <property type="entry name" value="MCM_N"/>
</dbReference>
<dbReference type="GO" id="GO:1902975">
    <property type="term" value="P:mitotic DNA replication initiation"/>
    <property type="evidence" value="ECO:0007669"/>
    <property type="project" value="TreeGrafter"/>
</dbReference>
<dbReference type="GO" id="GO:0000727">
    <property type="term" value="P:double-strand break repair via break-induced replication"/>
    <property type="evidence" value="ECO:0007669"/>
    <property type="project" value="TreeGrafter"/>
</dbReference>
<dbReference type="PRINTS" id="PR01657">
    <property type="entry name" value="MCMFAMILY"/>
</dbReference>
<dbReference type="PROSITE" id="PS00847">
    <property type="entry name" value="MCM_1"/>
    <property type="match status" value="1"/>
</dbReference>
<dbReference type="PROSITE" id="PS50051">
    <property type="entry name" value="MCM_2"/>
    <property type="match status" value="1"/>
</dbReference>
<dbReference type="InterPro" id="IPR001208">
    <property type="entry name" value="MCM_dom"/>
</dbReference>
<dbReference type="InterPro" id="IPR012340">
    <property type="entry name" value="NA-bd_OB-fold"/>
</dbReference>
<keyword evidence="8 12" id="KW-0067">ATP-binding</keyword>
<dbReference type="GO" id="GO:0006271">
    <property type="term" value="P:DNA strand elongation involved in DNA replication"/>
    <property type="evidence" value="ECO:0007669"/>
    <property type="project" value="TreeGrafter"/>
</dbReference>
<dbReference type="Gene3D" id="2.20.28.10">
    <property type="match status" value="1"/>
</dbReference>
<evidence type="ECO:0000313" key="15">
    <source>
        <dbReference type="EMBL" id="OQS02928.1"/>
    </source>
</evidence>
<evidence type="ECO:0000256" key="9">
    <source>
        <dbReference type="ARBA" id="ARBA00023125"/>
    </source>
</evidence>
<keyword evidence="6" id="KW-0378">Hydrolase</keyword>
<dbReference type="STRING" id="74557.A0A1V9ZY40"/>
<evidence type="ECO:0000259" key="14">
    <source>
        <dbReference type="PROSITE" id="PS50051"/>
    </source>
</evidence>
<dbReference type="PRINTS" id="PR00056">
    <property type="entry name" value="HSFDOMAIN"/>
</dbReference>
<dbReference type="Pfam" id="PF14551">
    <property type="entry name" value="MCM_N"/>
    <property type="match status" value="1"/>
</dbReference>
<feature type="compositionally biased region" description="Low complexity" evidence="13">
    <location>
        <begin position="382"/>
        <end position="396"/>
    </location>
</feature>
<evidence type="ECO:0000256" key="2">
    <source>
        <dbReference type="ARBA" id="ARBA00008010"/>
    </source>
</evidence>
<gene>
    <name evidence="15" type="ORF">THRCLA_04746</name>
</gene>
<dbReference type="InterPro" id="IPR008047">
    <property type="entry name" value="MCM_4"/>
</dbReference>
<feature type="compositionally biased region" description="Polar residues" evidence="13">
    <location>
        <begin position="215"/>
        <end position="231"/>
    </location>
</feature>
<dbReference type="EMBL" id="JNBS01001055">
    <property type="protein sequence ID" value="OQS02928.1"/>
    <property type="molecule type" value="Genomic_DNA"/>
</dbReference>
<dbReference type="FunFam" id="2.20.28.10:FF:000003">
    <property type="entry name" value="DNA helicase"/>
    <property type="match status" value="1"/>
</dbReference>
<dbReference type="SMART" id="SM00350">
    <property type="entry name" value="MCM"/>
    <property type="match status" value="1"/>
</dbReference>
<evidence type="ECO:0000256" key="1">
    <source>
        <dbReference type="ARBA" id="ARBA00004123"/>
    </source>
</evidence>
<evidence type="ECO:0000256" key="6">
    <source>
        <dbReference type="ARBA" id="ARBA00022801"/>
    </source>
</evidence>
<dbReference type="Pfam" id="PF00447">
    <property type="entry name" value="HSF_DNA-bind"/>
    <property type="match status" value="1"/>
</dbReference>
<evidence type="ECO:0000256" key="8">
    <source>
        <dbReference type="ARBA" id="ARBA00022840"/>
    </source>
</evidence>
<dbReference type="PANTHER" id="PTHR11630">
    <property type="entry name" value="DNA REPLICATION LICENSING FACTOR MCM FAMILY MEMBER"/>
    <property type="match status" value="1"/>
</dbReference>
<dbReference type="Gene3D" id="2.40.50.140">
    <property type="entry name" value="Nucleic acid-binding proteins"/>
    <property type="match status" value="1"/>
</dbReference>
<dbReference type="InterPro" id="IPR000232">
    <property type="entry name" value="HSF_DNA-bd"/>
</dbReference>
<dbReference type="FunFam" id="1.10.10.10:FF:000286">
    <property type="entry name" value="Heat shock transcription factor"/>
    <property type="match status" value="1"/>
</dbReference>
<dbReference type="GO" id="GO:0017116">
    <property type="term" value="F:single-stranded DNA helicase activity"/>
    <property type="evidence" value="ECO:0007669"/>
    <property type="project" value="TreeGrafter"/>
</dbReference>
<dbReference type="InterPro" id="IPR033762">
    <property type="entry name" value="MCM_OB"/>
</dbReference>
<dbReference type="FunFam" id="3.40.50.300:FF:000217">
    <property type="entry name" value="DNA helicase"/>
    <property type="match status" value="1"/>
</dbReference>
<dbReference type="Gene3D" id="1.10.10.10">
    <property type="entry name" value="Winged helix-like DNA-binding domain superfamily/Winged helix DNA-binding domain"/>
    <property type="match status" value="2"/>
</dbReference>
<dbReference type="GO" id="GO:0042555">
    <property type="term" value="C:MCM complex"/>
    <property type="evidence" value="ECO:0007669"/>
    <property type="project" value="InterPro"/>
</dbReference>
<keyword evidence="5 12" id="KW-0547">Nucleotide-binding</keyword>
<evidence type="ECO:0000256" key="7">
    <source>
        <dbReference type="ARBA" id="ARBA00022806"/>
    </source>
</evidence>
<dbReference type="InterPro" id="IPR018525">
    <property type="entry name" value="MCM_CS"/>
</dbReference>
<comment type="similarity">
    <text evidence="11">Belongs to the HSF family.</text>
</comment>
<dbReference type="GO" id="GO:0003700">
    <property type="term" value="F:DNA-binding transcription factor activity"/>
    <property type="evidence" value="ECO:0007669"/>
    <property type="project" value="InterPro"/>
</dbReference>
<dbReference type="InterPro" id="IPR036388">
    <property type="entry name" value="WH-like_DNA-bd_sf"/>
</dbReference>
<comment type="caution">
    <text evidence="15">The sequence shown here is derived from an EMBL/GenBank/DDBJ whole genome shotgun (WGS) entry which is preliminary data.</text>
</comment>
<dbReference type="PANTHER" id="PTHR11630:SF66">
    <property type="entry name" value="DNA REPLICATION LICENSING FACTOR MCM4"/>
    <property type="match status" value="1"/>
</dbReference>
<keyword evidence="10" id="KW-0539">Nucleus</keyword>
<evidence type="ECO:0000256" key="4">
    <source>
        <dbReference type="ARBA" id="ARBA00022705"/>
    </source>
</evidence>
<evidence type="ECO:0000256" key="5">
    <source>
        <dbReference type="ARBA" id="ARBA00022741"/>
    </source>
</evidence>